<evidence type="ECO:0000259" key="8">
    <source>
        <dbReference type="Pfam" id="PF25975"/>
    </source>
</evidence>
<dbReference type="Pfam" id="PF25975">
    <property type="entry name" value="CzcB_C"/>
    <property type="match status" value="1"/>
</dbReference>
<evidence type="ECO:0000256" key="1">
    <source>
        <dbReference type="ARBA" id="ARBA00009477"/>
    </source>
</evidence>
<evidence type="ECO:0000313" key="10">
    <source>
        <dbReference type="Proteomes" id="UP000198512"/>
    </source>
</evidence>
<dbReference type="PANTHER" id="PTHR30097:SF4">
    <property type="entry name" value="SLR6042 PROTEIN"/>
    <property type="match status" value="1"/>
</dbReference>
<feature type="domain" description="CusB-like beta-barrel" evidence="5">
    <location>
        <begin position="355"/>
        <end position="430"/>
    </location>
</feature>
<feature type="compositionally biased region" description="Basic and acidic residues" evidence="3">
    <location>
        <begin position="38"/>
        <end position="55"/>
    </location>
</feature>
<dbReference type="SUPFAM" id="SSF111369">
    <property type="entry name" value="HlyD-like secretion proteins"/>
    <property type="match status" value="1"/>
</dbReference>
<reference evidence="9 10" key="1">
    <citation type="submission" date="2016-10" db="EMBL/GenBank/DDBJ databases">
        <authorList>
            <person name="Varghese N."/>
            <person name="Submissions S."/>
        </authorList>
    </citation>
    <scope>NUCLEOTIDE SEQUENCE [LARGE SCALE GENOMIC DNA]</scope>
    <source>
        <strain evidence="9 10">CIP 109853</strain>
    </source>
</reference>
<dbReference type="InterPro" id="IPR058646">
    <property type="entry name" value="CzcB_N"/>
</dbReference>
<comment type="similarity">
    <text evidence="1">Belongs to the membrane fusion protein (MFP) (TC 8.A.1) family.</text>
</comment>
<feature type="domain" description="CzcB-like C-terminal circularly permuted SH3-like" evidence="8">
    <location>
        <begin position="437"/>
        <end position="497"/>
    </location>
</feature>
<dbReference type="InterPro" id="IPR058649">
    <property type="entry name" value="CzcB_C"/>
</dbReference>
<feature type="domain" description="CzcB-like barrel-sandwich hybrid" evidence="7">
    <location>
        <begin position="209"/>
        <end position="352"/>
    </location>
</feature>
<dbReference type="NCBIfam" id="TIGR01730">
    <property type="entry name" value="RND_mfp"/>
    <property type="match status" value="1"/>
</dbReference>
<feature type="domain" description="CzcB N-terminal" evidence="6">
    <location>
        <begin position="69"/>
        <end position="162"/>
    </location>
</feature>
<evidence type="ECO:0000313" key="9">
    <source>
        <dbReference type="EMBL" id="SEQ44977.1"/>
    </source>
</evidence>
<dbReference type="InterPro" id="IPR058792">
    <property type="entry name" value="Beta-barrel_RND_2"/>
</dbReference>
<evidence type="ECO:0000259" key="7">
    <source>
        <dbReference type="Pfam" id="PF25973"/>
    </source>
</evidence>
<dbReference type="RefSeq" id="WP_371850893.1">
    <property type="nucleotide sequence ID" value="NZ_FOFP01000006.1"/>
</dbReference>
<dbReference type="InterPro" id="IPR006143">
    <property type="entry name" value="RND_pump_MFP"/>
</dbReference>
<proteinExistence type="inferred from homology"/>
<dbReference type="Gene3D" id="2.40.420.20">
    <property type="match status" value="1"/>
</dbReference>
<feature type="region of interest" description="Disordered" evidence="3">
    <location>
        <begin position="38"/>
        <end position="70"/>
    </location>
</feature>
<name>A0ABY1BBF5_9PSED</name>
<comment type="caution">
    <text evidence="9">The sequence shown here is derived from an EMBL/GenBank/DDBJ whole genome shotgun (WGS) entry which is preliminary data.</text>
</comment>
<dbReference type="InterPro" id="IPR051909">
    <property type="entry name" value="MFP_Cation_Efflux"/>
</dbReference>
<dbReference type="Pfam" id="PF25973">
    <property type="entry name" value="BSH_CzcB"/>
    <property type="match status" value="1"/>
</dbReference>
<keyword evidence="10" id="KW-1185">Reference proteome</keyword>
<evidence type="ECO:0000256" key="2">
    <source>
        <dbReference type="ARBA" id="ARBA00022448"/>
    </source>
</evidence>
<dbReference type="Pfam" id="PF25971">
    <property type="entry name" value="CzcB_N"/>
    <property type="match status" value="1"/>
</dbReference>
<dbReference type="Pfam" id="PF25954">
    <property type="entry name" value="Beta-barrel_RND_2"/>
    <property type="match status" value="1"/>
</dbReference>
<evidence type="ECO:0000259" key="5">
    <source>
        <dbReference type="Pfam" id="PF25954"/>
    </source>
</evidence>
<dbReference type="EMBL" id="FOFP01000006">
    <property type="protein sequence ID" value="SEQ44977.1"/>
    <property type="molecule type" value="Genomic_DNA"/>
</dbReference>
<accession>A0ABY1BBF5</accession>
<organism evidence="9 10">
    <name type="scientific">Pseudomonas cuatrocienegasensis</name>
    <dbReference type="NCBI Taxonomy" id="543360"/>
    <lineage>
        <taxon>Bacteria</taxon>
        <taxon>Pseudomonadati</taxon>
        <taxon>Pseudomonadota</taxon>
        <taxon>Gammaproteobacteria</taxon>
        <taxon>Pseudomonadales</taxon>
        <taxon>Pseudomonadaceae</taxon>
        <taxon>Pseudomonas</taxon>
    </lineage>
</organism>
<dbReference type="PANTHER" id="PTHR30097">
    <property type="entry name" value="CATION EFFLUX SYSTEM PROTEIN CUSB"/>
    <property type="match status" value="1"/>
</dbReference>
<gene>
    <name evidence="9" type="ORF">SAMN05216600_10628</name>
</gene>
<feature type="domain" description="CzcB-like alpha-helical hairpin" evidence="4">
    <location>
        <begin position="248"/>
        <end position="307"/>
    </location>
</feature>
<dbReference type="Gene3D" id="2.40.30.170">
    <property type="match status" value="1"/>
</dbReference>
<dbReference type="InterPro" id="IPR058647">
    <property type="entry name" value="BSH_CzcB-like"/>
</dbReference>
<dbReference type="Proteomes" id="UP000198512">
    <property type="component" value="Unassembled WGS sequence"/>
</dbReference>
<protein>
    <submittedName>
        <fullName evidence="9">Membrane fusion protein, cobalt-zinc-cadmium efflux system</fullName>
    </submittedName>
</protein>
<evidence type="ECO:0000259" key="4">
    <source>
        <dbReference type="Pfam" id="PF25893"/>
    </source>
</evidence>
<sequence>MSKKLAVAISLAVGIGVAGAGAWYINEHAGTHAELADDAHGEEGHGEESHEEQGTHGDAQSQSRGPHGGEIFMQGSLGLELVAPESEDGAAPISIYLSEAGRGIAPSPAITVSLEATRASGELIVLTFEAREDAYVSPRGIAEPHFFNGRLTVRKDGQAYDFAYSKAEGLLELSAEQIRIAGIEIATAQPRVIDSTIRLPGEIRFDEDRTAHVVPRISGVVESVPVNLGDSVKKGQTLAVIASQQISDQRSELAAAQQRSELARTTLQREQQLWQDGISAEQDYLQARQLSQEADIALSNARQKMNALGGQGALSQGNRYELRAPFDSTVVEKHFVLGEVVSEASNAFTISDLSRVWATFSVAPKDLGAIQVGKKVLVASPELQTKVEGDIAYIGSLLGEQTRTATARAVLANPDGAWRPGLPVVIEVATASRQAKVSVPVAAVQRIDEQNQVFVQVDKGFVAQPVTLGATSGGFVEVTQGLNAGMPVAAAGSFILKSELGKGSADHAH</sequence>
<dbReference type="Pfam" id="PF25893">
    <property type="entry name" value="HH_CzcB"/>
    <property type="match status" value="1"/>
</dbReference>
<dbReference type="Gene3D" id="2.40.50.100">
    <property type="match status" value="1"/>
</dbReference>
<evidence type="ECO:0000256" key="3">
    <source>
        <dbReference type="SAM" id="MobiDB-lite"/>
    </source>
</evidence>
<keyword evidence="2" id="KW-0813">Transport</keyword>
<dbReference type="InterPro" id="IPR058648">
    <property type="entry name" value="HH_CzcB-like"/>
</dbReference>
<evidence type="ECO:0000259" key="6">
    <source>
        <dbReference type="Pfam" id="PF25971"/>
    </source>
</evidence>